<dbReference type="InterPro" id="IPR013783">
    <property type="entry name" value="Ig-like_fold"/>
</dbReference>
<dbReference type="GO" id="GO:0034113">
    <property type="term" value="P:heterotypic cell-cell adhesion"/>
    <property type="evidence" value="ECO:0007669"/>
    <property type="project" value="TreeGrafter"/>
</dbReference>
<evidence type="ECO:0000256" key="5">
    <source>
        <dbReference type="ARBA" id="ARBA00023136"/>
    </source>
</evidence>
<dbReference type="STRING" id="8081.ENSPREP00000019026"/>
<dbReference type="GO" id="GO:0043025">
    <property type="term" value="C:neuronal cell body"/>
    <property type="evidence" value="ECO:0007669"/>
    <property type="project" value="TreeGrafter"/>
</dbReference>
<evidence type="ECO:0000256" key="7">
    <source>
        <dbReference type="ARBA" id="ARBA00023180"/>
    </source>
</evidence>
<dbReference type="Proteomes" id="UP000242638">
    <property type="component" value="Unassembled WGS sequence"/>
</dbReference>
<evidence type="ECO:0000256" key="4">
    <source>
        <dbReference type="ARBA" id="ARBA00022989"/>
    </source>
</evidence>
<keyword evidence="4" id="KW-1133">Transmembrane helix</keyword>
<name>A0A3P9PAV8_POERE</name>
<sequence>QISEVSVSSCLAAVIQTQQTVLAAVGEDAPLSCHLLETKDVQQVTWQKVLEKTERNIGSYSEYYGETVNDGFKDKVQFTEAGLMYQEDYRVHFYNLMSTIMSVLSTELHGPFIDVRSRSNSPSGSVVTGSATGRTVPMVTLTVLHQNLSFSHCNTSRETNTNSTVTVTTTALLSALSSTQVGCLVSVDSAAPRELLVTIPEFKDSSDDEKTYRSVHYSKSIHPFSLHPCPSVGSGGVLVPLQLTEAGFTLDRSPVYRRATQRHTGQGQFRQTN</sequence>
<reference evidence="10" key="1">
    <citation type="submission" date="2013-11" db="EMBL/GenBank/DDBJ databases">
        <title>The genomic landscape of the Guanapo guppy.</title>
        <authorList>
            <person name="Kuenstner A."/>
            <person name="Dreyer C."/>
        </authorList>
    </citation>
    <scope>NUCLEOTIDE SEQUENCE</scope>
    <source>
        <strain evidence="10">Guanapo</strain>
    </source>
</reference>
<dbReference type="GO" id="GO:0098632">
    <property type="term" value="F:cell-cell adhesion mediator activity"/>
    <property type="evidence" value="ECO:0007669"/>
    <property type="project" value="InterPro"/>
</dbReference>
<evidence type="ECO:0000256" key="8">
    <source>
        <dbReference type="ARBA" id="ARBA00023319"/>
    </source>
</evidence>
<evidence type="ECO:0000313" key="9">
    <source>
        <dbReference type="Ensembl" id="ENSPREP00000019026.1"/>
    </source>
</evidence>
<dbReference type="Bgee" id="ENSPREG00000012877">
    <property type="expression patterns" value="Expressed in head and 1 other cell type or tissue"/>
</dbReference>
<dbReference type="GeneTree" id="ENSGT01120000271948"/>
<dbReference type="PANTHER" id="PTHR46841:SF7">
    <property type="entry name" value="IG-LIKE DOMAIN-CONTAINING PROTEIN"/>
    <property type="match status" value="1"/>
</dbReference>
<evidence type="ECO:0000256" key="3">
    <source>
        <dbReference type="ARBA" id="ARBA00022729"/>
    </source>
</evidence>
<keyword evidence="7" id="KW-0325">Glycoprotein</keyword>
<dbReference type="PANTHER" id="PTHR46841">
    <property type="entry name" value="OX-2 MEMBRANE GLYCOPROTEIN"/>
    <property type="match status" value="1"/>
</dbReference>
<keyword evidence="8" id="KW-0393">Immunoglobulin domain</keyword>
<reference evidence="9" key="3">
    <citation type="submission" date="2025-09" db="UniProtKB">
        <authorList>
            <consortium name="Ensembl"/>
        </authorList>
    </citation>
    <scope>IDENTIFICATION</scope>
    <source>
        <strain evidence="9">Guanapo</strain>
    </source>
</reference>
<dbReference type="Gene3D" id="2.60.40.10">
    <property type="entry name" value="Immunoglobulins"/>
    <property type="match status" value="1"/>
</dbReference>
<keyword evidence="5" id="KW-0472">Membrane</keyword>
<evidence type="ECO:0008006" key="11">
    <source>
        <dbReference type="Google" id="ProtNLM"/>
    </source>
</evidence>
<accession>A0A3P9PAV8</accession>
<evidence type="ECO:0000256" key="6">
    <source>
        <dbReference type="ARBA" id="ARBA00023157"/>
    </source>
</evidence>
<dbReference type="GO" id="GO:0150079">
    <property type="term" value="P:negative regulation of neuroinflammatory response"/>
    <property type="evidence" value="ECO:0007669"/>
    <property type="project" value="TreeGrafter"/>
</dbReference>
<evidence type="ECO:0000256" key="2">
    <source>
        <dbReference type="ARBA" id="ARBA00022692"/>
    </source>
</evidence>
<dbReference type="Ensembl" id="ENSPRET00000019231.1">
    <property type="protein sequence ID" value="ENSPREP00000019026.1"/>
    <property type="gene ID" value="ENSPREG00000012877.1"/>
</dbReference>
<keyword evidence="10" id="KW-1185">Reference proteome</keyword>
<dbReference type="GO" id="GO:0016020">
    <property type="term" value="C:membrane"/>
    <property type="evidence" value="ECO:0007669"/>
    <property type="project" value="UniProtKB-SubCell"/>
</dbReference>
<protein>
    <recommendedName>
        <fullName evidence="11">Ig-like domain-containing protein</fullName>
    </recommendedName>
</protein>
<evidence type="ECO:0000256" key="1">
    <source>
        <dbReference type="ARBA" id="ARBA00004167"/>
    </source>
</evidence>
<dbReference type="InterPro" id="IPR047164">
    <property type="entry name" value="OX2G-like"/>
</dbReference>
<keyword evidence="2" id="KW-0812">Transmembrane</keyword>
<evidence type="ECO:0000313" key="10">
    <source>
        <dbReference type="Proteomes" id="UP000242638"/>
    </source>
</evidence>
<proteinExistence type="predicted"/>
<dbReference type="OMA" id="NLMSTIM"/>
<keyword evidence="6" id="KW-1015">Disulfide bond</keyword>
<dbReference type="GO" id="GO:0009986">
    <property type="term" value="C:cell surface"/>
    <property type="evidence" value="ECO:0007669"/>
    <property type="project" value="TreeGrafter"/>
</dbReference>
<dbReference type="GO" id="GO:0030424">
    <property type="term" value="C:axon"/>
    <property type="evidence" value="ECO:0007669"/>
    <property type="project" value="TreeGrafter"/>
</dbReference>
<keyword evidence="3" id="KW-0732">Signal</keyword>
<dbReference type="AlphaFoldDB" id="A0A3P9PAV8"/>
<reference evidence="9" key="2">
    <citation type="submission" date="2025-08" db="UniProtKB">
        <authorList>
            <consortium name="Ensembl"/>
        </authorList>
    </citation>
    <scope>IDENTIFICATION</scope>
    <source>
        <strain evidence="9">Guanapo</strain>
    </source>
</reference>
<organism evidence="9 10">
    <name type="scientific">Poecilia reticulata</name>
    <name type="common">Guppy</name>
    <name type="synonym">Acanthophacelus reticulatus</name>
    <dbReference type="NCBI Taxonomy" id="8081"/>
    <lineage>
        <taxon>Eukaryota</taxon>
        <taxon>Metazoa</taxon>
        <taxon>Chordata</taxon>
        <taxon>Craniata</taxon>
        <taxon>Vertebrata</taxon>
        <taxon>Euteleostomi</taxon>
        <taxon>Actinopterygii</taxon>
        <taxon>Neopterygii</taxon>
        <taxon>Teleostei</taxon>
        <taxon>Neoteleostei</taxon>
        <taxon>Acanthomorphata</taxon>
        <taxon>Ovalentaria</taxon>
        <taxon>Atherinomorphae</taxon>
        <taxon>Cyprinodontiformes</taxon>
        <taxon>Poeciliidae</taxon>
        <taxon>Poeciliinae</taxon>
        <taxon>Poecilia</taxon>
    </lineage>
</organism>
<comment type="subcellular location">
    <subcellularLocation>
        <location evidence="1">Membrane</location>
        <topology evidence="1">Single-pass membrane protein</topology>
    </subcellularLocation>
</comment>